<accession>A0ACC1WXQ2</accession>
<reference evidence="1 2" key="1">
    <citation type="journal article" date="2023" name="Science">
        <title>Complex scaffold remodeling in plant triterpene biosynthesis.</title>
        <authorList>
            <person name="De La Pena R."/>
            <person name="Hodgson H."/>
            <person name="Liu J.C."/>
            <person name="Stephenson M.J."/>
            <person name="Martin A.C."/>
            <person name="Owen C."/>
            <person name="Harkess A."/>
            <person name="Leebens-Mack J."/>
            <person name="Jimenez L.E."/>
            <person name="Osbourn A."/>
            <person name="Sattely E.S."/>
        </authorList>
    </citation>
    <scope>NUCLEOTIDE SEQUENCE [LARGE SCALE GENOMIC DNA]</scope>
    <source>
        <strain evidence="2">cv. JPN11</strain>
        <tissue evidence="1">Leaf</tissue>
    </source>
</reference>
<evidence type="ECO:0000313" key="1">
    <source>
        <dbReference type="EMBL" id="KAJ4704016.1"/>
    </source>
</evidence>
<sequence length="296" mass="33214">MEKIPVRFRRVAAAFDEVARARLCESSGSEHSSRSFTDLSDLVNSFIERDGVVQGKKGEPEGNESERESFWCDDDKRENLLGLFGCKESSGRRKICEEVGFACRNWDRSSQGFKRKLMTHLRDRGFDAGLCKSRWEKTGRFPAGSYEYVDVNLSGNRYIVEVNLAAQFEIVRPTAGYISLLEVIPPIFVGKPEKLKQIVRLMCAATRESIKKADLLVPPWRKNGYMQAKWFSCFKRTTNAIPAAEMSISGEGFAANRSIGFVALPIRPYYCGGDNFASKVGLKVGQLTAAFMGEQQ</sequence>
<dbReference type="Proteomes" id="UP001164539">
    <property type="component" value="Chromosome 13"/>
</dbReference>
<gene>
    <name evidence="1" type="ORF">OWV82_023838</name>
</gene>
<comment type="caution">
    <text evidence="1">The sequence shown here is derived from an EMBL/GenBank/DDBJ whole genome shotgun (WGS) entry which is preliminary data.</text>
</comment>
<dbReference type="EMBL" id="CM051406">
    <property type="protein sequence ID" value="KAJ4704016.1"/>
    <property type="molecule type" value="Genomic_DNA"/>
</dbReference>
<proteinExistence type="predicted"/>
<name>A0ACC1WXQ2_MELAZ</name>
<organism evidence="1 2">
    <name type="scientific">Melia azedarach</name>
    <name type="common">Chinaberry tree</name>
    <dbReference type="NCBI Taxonomy" id="155640"/>
    <lineage>
        <taxon>Eukaryota</taxon>
        <taxon>Viridiplantae</taxon>
        <taxon>Streptophyta</taxon>
        <taxon>Embryophyta</taxon>
        <taxon>Tracheophyta</taxon>
        <taxon>Spermatophyta</taxon>
        <taxon>Magnoliopsida</taxon>
        <taxon>eudicotyledons</taxon>
        <taxon>Gunneridae</taxon>
        <taxon>Pentapetalae</taxon>
        <taxon>rosids</taxon>
        <taxon>malvids</taxon>
        <taxon>Sapindales</taxon>
        <taxon>Meliaceae</taxon>
        <taxon>Melia</taxon>
    </lineage>
</organism>
<evidence type="ECO:0000313" key="2">
    <source>
        <dbReference type="Proteomes" id="UP001164539"/>
    </source>
</evidence>
<keyword evidence="2" id="KW-1185">Reference proteome</keyword>
<protein>
    <submittedName>
        <fullName evidence="1">Uncharacterized protein</fullName>
    </submittedName>
</protein>